<accession>A0ACB5T3F4</accession>
<dbReference type="EMBL" id="BSXS01002965">
    <property type="protein sequence ID" value="GME80242.1"/>
    <property type="molecule type" value="Genomic_DNA"/>
</dbReference>
<dbReference type="Proteomes" id="UP001165064">
    <property type="component" value="Unassembled WGS sequence"/>
</dbReference>
<evidence type="ECO:0000313" key="2">
    <source>
        <dbReference type="Proteomes" id="UP001165064"/>
    </source>
</evidence>
<name>A0ACB5T3F4_AMBMO</name>
<sequence>MSTTEYDNTTIILSNPPTKEVDFDYESKTSTFKVSKSKFSTANLKPTDIAIKTLYLSNDPTQRGWIQKNQNPATSYVKPVLENDPVSSLGLAEIIAVGSEITNYKVGDVINGFLSWTQYGIINEKQIFNKIDLSKKLPLYYYLTVFGMTSLTAWSGLTQVGQIKKGDVVIVSAASGATGSVVVQLAKKVYGASKVIGISSSLEKIKFVESLGADVCLNYKDSDFFEKLQKEVGSDGVSLYWDNVGGEILDHVLNVMATKGRIVACGAISGYNDGSKFAVKHWPVIITRRLRVEGFIVGDFSAKFGEAIETLAGALTSGKLKFQEGETCTIEDCTGDKFEKVPKVWGKLFSADKPNGKLVSLVSEYKA</sequence>
<keyword evidence="2" id="KW-1185">Reference proteome</keyword>
<comment type="caution">
    <text evidence="1">The sequence shown here is derived from an EMBL/GenBank/DDBJ whole genome shotgun (WGS) entry which is preliminary data.</text>
</comment>
<protein>
    <submittedName>
        <fullName evidence="1">Unnamed protein product</fullName>
    </submittedName>
</protein>
<proteinExistence type="predicted"/>
<gene>
    <name evidence="1" type="ORF">Amon02_000435900</name>
</gene>
<evidence type="ECO:0000313" key="1">
    <source>
        <dbReference type="EMBL" id="GME80242.1"/>
    </source>
</evidence>
<organism evidence="1 2">
    <name type="scientific">Ambrosiozyma monospora</name>
    <name type="common">Yeast</name>
    <name type="synonym">Endomycopsis monosporus</name>
    <dbReference type="NCBI Taxonomy" id="43982"/>
    <lineage>
        <taxon>Eukaryota</taxon>
        <taxon>Fungi</taxon>
        <taxon>Dikarya</taxon>
        <taxon>Ascomycota</taxon>
        <taxon>Saccharomycotina</taxon>
        <taxon>Pichiomycetes</taxon>
        <taxon>Pichiales</taxon>
        <taxon>Pichiaceae</taxon>
        <taxon>Ambrosiozyma</taxon>
    </lineage>
</organism>
<reference evidence="1" key="1">
    <citation type="submission" date="2023-04" db="EMBL/GenBank/DDBJ databases">
        <title>Ambrosiozyma monospora NBRC 10751.</title>
        <authorList>
            <person name="Ichikawa N."/>
            <person name="Sato H."/>
            <person name="Tonouchi N."/>
        </authorList>
    </citation>
    <scope>NUCLEOTIDE SEQUENCE</scope>
    <source>
        <strain evidence="1">NBRC 10751</strain>
    </source>
</reference>